<reference evidence="2 3" key="1">
    <citation type="submission" date="2022-01" db="EMBL/GenBank/DDBJ databases">
        <authorList>
            <person name="Xiong W."/>
            <person name="Schranz E."/>
        </authorList>
    </citation>
    <scope>NUCLEOTIDE SEQUENCE [LARGE SCALE GENOMIC DNA]</scope>
</reference>
<dbReference type="PANTHER" id="PTHR31672">
    <property type="entry name" value="BNACNNG10540D PROTEIN"/>
    <property type="match status" value="1"/>
</dbReference>
<dbReference type="Pfam" id="PF07734">
    <property type="entry name" value="FBA_1"/>
    <property type="match status" value="1"/>
</dbReference>
<organism evidence="2 3">
    <name type="scientific">Lactuca virosa</name>
    <dbReference type="NCBI Taxonomy" id="75947"/>
    <lineage>
        <taxon>Eukaryota</taxon>
        <taxon>Viridiplantae</taxon>
        <taxon>Streptophyta</taxon>
        <taxon>Embryophyta</taxon>
        <taxon>Tracheophyta</taxon>
        <taxon>Spermatophyta</taxon>
        <taxon>Magnoliopsida</taxon>
        <taxon>eudicotyledons</taxon>
        <taxon>Gunneridae</taxon>
        <taxon>Pentapetalae</taxon>
        <taxon>asterids</taxon>
        <taxon>campanulids</taxon>
        <taxon>Asterales</taxon>
        <taxon>Asteraceae</taxon>
        <taxon>Cichorioideae</taxon>
        <taxon>Cichorieae</taxon>
        <taxon>Lactucinae</taxon>
        <taxon>Lactuca</taxon>
    </lineage>
</organism>
<dbReference type="EMBL" id="CAKMRJ010002223">
    <property type="protein sequence ID" value="CAH1426837.1"/>
    <property type="molecule type" value="Genomic_DNA"/>
</dbReference>
<gene>
    <name evidence="2" type="ORF">LVIROSA_LOCUS13897</name>
</gene>
<name>A0AAU9MJQ0_9ASTR</name>
<dbReference type="Proteomes" id="UP001157418">
    <property type="component" value="Unassembled WGS sequence"/>
</dbReference>
<dbReference type="InterPro" id="IPR006527">
    <property type="entry name" value="F-box-assoc_dom_typ1"/>
</dbReference>
<comment type="caution">
    <text evidence="2">The sequence shown here is derived from an EMBL/GenBank/DDBJ whole genome shotgun (WGS) entry which is preliminary data.</text>
</comment>
<accession>A0AAU9MJQ0</accession>
<sequence>MVLLPQDACVCQDANHHVGNDEHQNHPRHLLFSTTKPYNFRTIDCETPTDGLTASIPLPFKANPKNMSILTSLHGLLCVGQFGLYHNSFDDNYKLLRETNHPKIYIYSLKSDTWIKIEPTDDKQNVSNWFTFGREPVPVFLNEKLYFLYEVSRRIYGRRSYSFLRFDTKTKKFTEIAAPSLGNHIIRTCLNLTVLRGCMHFCVALLVKKGIYAQTMFELWRMDEDGYWMKMVSTCNYKNKDQ</sequence>
<dbReference type="PANTHER" id="PTHR31672:SF13">
    <property type="entry name" value="F-BOX PROTEIN CPR30-LIKE"/>
    <property type="match status" value="1"/>
</dbReference>
<evidence type="ECO:0000313" key="2">
    <source>
        <dbReference type="EMBL" id="CAH1426837.1"/>
    </source>
</evidence>
<protein>
    <recommendedName>
        <fullName evidence="1">F-box associated beta-propeller type 1 domain-containing protein</fullName>
    </recommendedName>
</protein>
<evidence type="ECO:0000313" key="3">
    <source>
        <dbReference type="Proteomes" id="UP001157418"/>
    </source>
</evidence>
<dbReference type="AlphaFoldDB" id="A0AAU9MJQ0"/>
<evidence type="ECO:0000259" key="1">
    <source>
        <dbReference type="Pfam" id="PF07734"/>
    </source>
</evidence>
<proteinExistence type="predicted"/>
<feature type="domain" description="F-box associated beta-propeller type 1" evidence="1">
    <location>
        <begin position="82"/>
        <end position="233"/>
    </location>
</feature>
<keyword evidence="3" id="KW-1185">Reference proteome</keyword>
<dbReference type="InterPro" id="IPR050796">
    <property type="entry name" value="SCF_F-box_component"/>
</dbReference>